<evidence type="ECO:0000313" key="2">
    <source>
        <dbReference type="EMBL" id="CAK7324175.1"/>
    </source>
</evidence>
<keyword evidence="1" id="KW-1133">Transmembrane helix</keyword>
<organism evidence="2 3">
    <name type="scientific">Dovyalis caffra</name>
    <dbReference type="NCBI Taxonomy" id="77055"/>
    <lineage>
        <taxon>Eukaryota</taxon>
        <taxon>Viridiplantae</taxon>
        <taxon>Streptophyta</taxon>
        <taxon>Embryophyta</taxon>
        <taxon>Tracheophyta</taxon>
        <taxon>Spermatophyta</taxon>
        <taxon>Magnoliopsida</taxon>
        <taxon>eudicotyledons</taxon>
        <taxon>Gunneridae</taxon>
        <taxon>Pentapetalae</taxon>
        <taxon>rosids</taxon>
        <taxon>fabids</taxon>
        <taxon>Malpighiales</taxon>
        <taxon>Salicaceae</taxon>
        <taxon>Flacourtieae</taxon>
        <taxon>Dovyalis</taxon>
    </lineage>
</organism>
<reference evidence="2 3" key="1">
    <citation type="submission" date="2024-01" db="EMBL/GenBank/DDBJ databases">
        <authorList>
            <person name="Waweru B."/>
        </authorList>
    </citation>
    <scope>NUCLEOTIDE SEQUENCE [LARGE SCALE GENOMIC DNA]</scope>
</reference>
<proteinExistence type="predicted"/>
<dbReference type="EMBL" id="CAWUPB010000246">
    <property type="protein sequence ID" value="CAK7324175.1"/>
    <property type="molecule type" value="Genomic_DNA"/>
</dbReference>
<name>A0AAV1QV84_9ROSI</name>
<gene>
    <name evidence="2" type="ORF">DCAF_LOCUS1812</name>
</gene>
<evidence type="ECO:0000256" key="1">
    <source>
        <dbReference type="SAM" id="Phobius"/>
    </source>
</evidence>
<dbReference type="Proteomes" id="UP001314170">
    <property type="component" value="Unassembled WGS sequence"/>
</dbReference>
<sequence>MDSYGFSTAEQCYSGGELIGLSKQQRGILVEQLRWAVINLGLVRRESQCLDTDWKRIKDLTGSLERMSVIMSWGKFLKTTIVFCSFVFSMSFARMNFQRNLWEEEGRDGGLKGENLCSMP</sequence>
<keyword evidence="1" id="KW-0812">Transmembrane</keyword>
<keyword evidence="1" id="KW-0472">Membrane</keyword>
<feature type="transmembrane region" description="Helical" evidence="1">
    <location>
        <begin position="76"/>
        <end position="93"/>
    </location>
</feature>
<dbReference type="AlphaFoldDB" id="A0AAV1QV84"/>
<comment type="caution">
    <text evidence="2">The sequence shown here is derived from an EMBL/GenBank/DDBJ whole genome shotgun (WGS) entry which is preliminary data.</text>
</comment>
<accession>A0AAV1QV84</accession>
<evidence type="ECO:0000313" key="3">
    <source>
        <dbReference type="Proteomes" id="UP001314170"/>
    </source>
</evidence>
<keyword evidence="3" id="KW-1185">Reference proteome</keyword>
<protein>
    <submittedName>
        <fullName evidence="2">Uncharacterized protein</fullName>
    </submittedName>
</protein>